<protein>
    <submittedName>
        <fullName evidence="1">Uncharacterized protein</fullName>
    </submittedName>
</protein>
<reference evidence="1" key="1">
    <citation type="submission" date="2018-05" db="EMBL/GenBank/DDBJ databases">
        <authorList>
            <person name="Lanie J.A."/>
            <person name="Ng W.-L."/>
            <person name="Kazmierczak K.M."/>
            <person name="Andrzejewski T.M."/>
            <person name="Davidsen T.M."/>
            <person name="Wayne K.J."/>
            <person name="Tettelin H."/>
            <person name="Glass J.I."/>
            <person name="Rusch D."/>
            <person name="Podicherti R."/>
            <person name="Tsui H.-C.T."/>
            <person name="Winkler M.E."/>
        </authorList>
    </citation>
    <scope>NUCLEOTIDE SEQUENCE</scope>
</reference>
<accession>A0A382MDW0</accession>
<evidence type="ECO:0000313" key="1">
    <source>
        <dbReference type="EMBL" id="SVC46850.1"/>
    </source>
</evidence>
<dbReference type="AlphaFoldDB" id="A0A382MDW0"/>
<dbReference type="EMBL" id="UINC01092883">
    <property type="protein sequence ID" value="SVC46850.1"/>
    <property type="molecule type" value="Genomic_DNA"/>
</dbReference>
<gene>
    <name evidence="1" type="ORF">METZ01_LOCUS299704</name>
</gene>
<sequence>MKTPHDPAHDPYTGKRRVGMSMLYGSLRLEEKIRYCERLFAEGHEARIEQGKLDLKTMTPGPGTYDSTLHYVTVMPRVLAWTRAEHSRLLTLRDSTRRPRRRKTKP</sequence>
<proteinExistence type="predicted"/>
<organism evidence="1">
    <name type="scientific">marine metagenome</name>
    <dbReference type="NCBI Taxonomy" id="408172"/>
    <lineage>
        <taxon>unclassified sequences</taxon>
        <taxon>metagenomes</taxon>
        <taxon>ecological metagenomes</taxon>
    </lineage>
</organism>
<name>A0A382MDW0_9ZZZZ</name>